<dbReference type="EMBL" id="KZ155791">
    <property type="protein sequence ID" value="OUS45106.1"/>
    <property type="molecule type" value="Genomic_DNA"/>
</dbReference>
<proteinExistence type="predicted"/>
<sequence length="174" mass="18930">LRTNNAASHPDARARERAMDGAMTSERPTFAPFFRIAGTGYAIDEKGTPEYRQMKHGWQSEWTMDDEPTESHALSSNPVVMYDVPENARNAADVIAACERALDGERVVRAFVPPGRDFAFVTFARDEGAKALCDRGVAFDDGRGNAIACACAPARVPGPAVVRWRDDLRASASA</sequence>
<reference evidence="2" key="1">
    <citation type="submission" date="2017-04" db="EMBL/GenBank/DDBJ databases">
        <title>Population genomics of picophytoplankton unveils novel chromosome hypervariability.</title>
        <authorList>
            <consortium name="DOE Joint Genome Institute"/>
            <person name="Blanc-Mathieu R."/>
            <person name="Krasovec M."/>
            <person name="Hebrard M."/>
            <person name="Yau S."/>
            <person name="Desgranges E."/>
            <person name="Martin J."/>
            <person name="Schackwitz W."/>
            <person name="Kuo A."/>
            <person name="Salin G."/>
            <person name="Donnadieu C."/>
            <person name="Desdevises Y."/>
            <person name="Sanchez-Ferandin S."/>
            <person name="Moreau H."/>
            <person name="Rivals E."/>
            <person name="Grigoriev I.V."/>
            <person name="Grimsley N."/>
            <person name="Eyre-Walker A."/>
            <person name="Piganeau G."/>
        </authorList>
    </citation>
    <scope>NUCLEOTIDE SEQUENCE [LARGE SCALE GENOMIC DNA]</scope>
    <source>
        <strain evidence="2">RCC 1115</strain>
    </source>
</reference>
<protein>
    <recommendedName>
        <fullName evidence="3">RRM domain-containing protein</fullName>
    </recommendedName>
</protein>
<feature type="region of interest" description="Disordered" evidence="1">
    <location>
        <begin position="1"/>
        <end position="23"/>
    </location>
</feature>
<dbReference type="Proteomes" id="UP000195557">
    <property type="component" value="Unassembled WGS sequence"/>
</dbReference>
<evidence type="ECO:0000256" key="1">
    <source>
        <dbReference type="SAM" id="MobiDB-lite"/>
    </source>
</evidence>
<accession>A0A1Y5I6I9</accession>
<gene>
    <name evidence="2" type="ORF">BE221DRAFT_77389</name>
</gene>
<evidence type="ECO:0000313" key="2">
    <source>
        <dbReference type="EMBL" id="OUS45106.1"/>
    </source>
</evidence>
<dbReference type="AlphaFoldDB" id="A0A1Y5I6I9"/>
<feature type="compositionally biased region" description="Basic and acidic residues" evidence="1">
    <location>
        <begin position="10"/>
        <end position="19"/>
    </location>
</feature>
<evidence type="ECO:0008006" key="3">
    <source>
        <dbReference type="Google" id="ProtNLM"/>
    </source>
</evidence>
<feature type="non-terminal residue" evidence="2">
    <location>
        <position position="1"/>
    </location>
</feature>
<name>A0A1Y5I6I9_OSTTA</name>
<organism evidence="2">
    <name type="scientific">Ostreococcus tauri</name>
    <name type="common">Marine green alga</name>
    <dbReference type="NCBI Taxonomy" id="70448"/>
    <lineage>
        <taxon>Eukaryota</taxon>
        <taxon>Viridiplantae</taxon>
        <taxon>Chlorophyta</taxon>
        <taxon>Mamiellophyceae</taxon>
        <taxon>Mamiellales</taxon>
        <taxon>Bathycoccaceae</taxon>
        <taxon>Ostreococcus</taxon>
    </lineage>
</organism>